<accession>A0ABQ0C2X6</accession>
<protein>
    <submittedName>
        <fullName evidence="2">Alpha/beta hydrolase</fullName>
    </submittedName>
</protein>
<name>A0ABQ0C2X6_9FIRM</name>
<evidence type="ECO:0000313" key="2">
    <source>
        <dbReference type="EMBL" id="GAA6503151.1"/>
    </source>
</evidence>
<dbReference type="GO" id="GO:0016787">
    <property type="term" value="F:hydrolase activity"/>
    <property type="evidence" value="ECO:0007669"/>
    <property type="project" value="UniProtKB-KW"/>
</dbReference>
<organism evidence="2 3">
    <name type="scientific">Blautia parvula</name>
    <dbReference type="NCBI Taxonomy" id="2877527"/>
    <lineage>
        <taxon>Bacteria</taxon>
        <taxon>Bacillati</taxon>
        <taxon>Bacillota</taxon>
        <taxon>Clostridia</taxon>
        <taxon>Lachnospirales</taxon>
        <taxon>Lachnospiraceae</taxon>
        <taxon>Blautia</taxon>
    </lineage>
</organism>
<dbReference type="SUPFAM" id="SSF53474">
    <property type="entry name" value="alpha/beta-Hydrolases"/>
    <property type="match status" value="1"/>
</dbReference>
<dbReference type="InterPro" id="IPR000073">
    <property type="entry name" value="AB_hydrolase_1"/>
</dbReference>
<dbReference type="InterPro" id="IPR000639">
    <property type="entry name" value="Epox_hydrolase-like"/>
</dbReference>
<dbReference type="Pfam" id="PF12697">
    <property type="entry name" value="Abhydrolase_6"/>
    <property type="match status" value="1"/>
</dbReference>
<dbReference type="PANTHER" id="PTHR43798">
    <property type="entry name" value="MONOACYLGLYCEROL LIPASE"/>
    <property type="match status" value="1"/>
</dbReference>
<dbReference type="InterPro" id="IPR029058">
    <property type="entry name" value="AB_hydrolase_fold"/>
</dbReference>
<dbReference type="EMBL" id="BAABZQ010000001">
    <property type="protein sequence ID" value="GAA6503151.1"/>
    <property type="molecule type" value="Genomic_DNA"/>
</dbReference>
<dbReference type="Proteomes" id="UP001600941">
    <property type="component" value="Unassembled WGS sequence"/>
</dbReference>
<evidence type="ECO:0000313" key="3">
    <source>
        <dbReference type="Proteomes" id="UP001600941"/>
    </source>
</evidence>
<keyword evidence="3" id="KW-1185">Reference proteome</keyword>
<feature type="domain" description="AB hydrolase-1" evidence="1">
    <location>
        <begin position="31"/>
        <end position="272"/>
    </location>
</feature>
<comment type="caution">
    <text evidence="2">The sequence shown here is derived from an EMBL/GenBank/DDBJ whole genome shotgun (WGS) entry which is preliminary data.</text>
</comment>
<proteinExistence type="predicted"/>
<dbReference type="PRINTS" id="PR00412">
    <property type="entry name" value="EPOXHYDRLASE"/>
</dbReference>
<keyword evidence="2" id="KW-0378">Hydrolase</keyword>
<evidence type="ECO:0000259" key="1">
    <source>
        <dbReference type="Pfam" id="PF12697"/>
    </source>
</evidence>
<dbReference type="InterPro" id="IPR050266">
    <property type="entry name" value="AB_hydrolase_sf"/>
</dbReference>
<dbReference type="RefSeq" id="WP_256129842.1">
    <property type="nucleotide sequence ID" value="NZ_BAABZQ010000001.1"/>
</dbReference>
<dbReference type="PANTHER" id="PTHR43798:SF33">
    <property type="entry name" value="HYDROLASE, PUTATIVE (AFU_ORTHOLOGUE AFUA_2G14860)-RELATED"/>
    <property type="match status" value="1"/>
</dbReference>
<reference evidence="2 3" key="1">
    <citation type="submission" date="2024-04" db="EMBL/GenBank/DDBJ databases">
        <title>Defined microbial consortia suppress multidrug-resistant proinflammatory Enterobacteriaceae via ecological control.</title>
        <authorList>
            <person name="Furuichi M."/>
            <person name="Kawaguchi T."/>
            <person name="Pust M."/>
            <person name="Yasuma K."/>
            <person name="Plichta D."/>
            <person name="Hasegawa N."/>
            <person name="Ohya T."/>
            <person name="Bhattarai S."/>
            <person name="Sasajima S."/>
            <person name="Aoto Y."/>
            <person name="Tuganbaev T."/>
            <person name="Yaginuma M."/>
            <person name="Ueda M."/>
            <person name="Okahashi N."/>
            <person name="Amafuji K."/>
            <person name="Kiridooshi Y."/>
            <person name="Sugita K."/>
            <person name="Strazar M."/>
            <person name="Skelly A."/>
            <person name="Suda W."/>
            <person name="Hattori M."/>
            <person name="Nakamoto N."/>
            <person name="Caballero S."/>
            <person name="Norman J."/>
            <person name="Olle B."/>
            <person name="Tanoue T."/>
            <person name="Arita M."/>
            <person name="Bucci V."/>
            <person name="Atarashi K."/>
            <person name="Xavier R."/>
            <person name="Honda K."/>
        </authorList>
    </citation>
    <scope>NUCLEOTIDE SEQUENCE [LARGE SCALE GENOMIC DNA]</scope>
    <source>
        <strain evidence="3">k34-0107-D12</strain>
    </source>
</reference>
<sequence>MNAPGKMVKVNDTYMHIFSISPSTTAMHHPIVFLSGSGTECPTYDFKPLWHLLKDRFHIVVVERPGYGWSGQTSHPRDIDTILAETREALKQADIAGPFIPAAHSLSGLEAIYWAQKYPDEVYAILGLDMAVPQVYRIMEIPKYFPLLARFGHLLRRPLAAAMVKNHPAVKNNLLDKTEREAMEVITSRQLLSKNMMDEIDYVKENAVKVENGKCPQVPLLCFLSNDKANMKAVPAWGRIHREYFSANDNAHFIDLTCGHYVHREAPDIIAESIIQFL</sequence>
<gene>
    <name evidence="2" type="ORF">K340107D12_59670</name>
</gene>
<dbReference type="Gene3D" id="3.40.50.1820">
    <property type="entry name" value="alpha/beta hydrolase"/>
    <property type="match status" value="1"/>
</dbReference>